<reference evidence="4 5" key="1">
    <citation type="journal article" date="2021" name="Arch. Microbiol.">
        <title>Harenicola maris gen. nov., sp. nov. isolated from the Sea of Japan shallow sediments.</title>
        <authorList>
            <person name="Romanenko L.A."/>
            <person name="Kurilenko V.V."/>
            <person name="Chernysheva N.Y."/>
            <person name="Tekutyeva L.A."/>
            <person name="Velansky P.V."/>
            <person name="Svetashev V.I."/>
            <person name="Isaeva M.P."/>
        </authorList>
    </citation>
    <scope>NUCLEOTIDE SEQUENCE [LARGE SCALE GENOMIC DNA]</scope>
    <source>
        <strain evidence="4 5">KMM 3653</strain>
    </source>
</reference>
<dbReference type="EMBL" id="JADQAZ010000002">
    <property type="protein sequence ID" value="MBT0958405.1"/>
    <property type="molecule type" value="Genomic_DNA"/>
</dbReference>
<feature type="DNA-binding region" description="OmpR/PhoB-type" evidence="2">
    <location>
        <begin position="15"/>
        <end position="112"/>
    </location>
</feature>
<dbReference type="GO" id="GO:0003677">
    <property type="term" value="F:DNA binding"/>
    <property type="evidence" value="ECO:0007669"/>
    <property type="project" value="UniProtKB-UniRule"/>
</dbReference>
<evidence type="ECO:0000313" key="5">
    <source>
        <dbReference type="Proteomes" id="UP001315686"/>
    </source>
</evidence>
<protein>
    <submittedName>
        <fullName evidence="4">Winged helix-turn-helix transcriptional regulator</fullName>
    </submittedName>
</protein>
<keyword evidence="5" id="KW-1185">Reference proteome</keyword>
<keyword evidence="1 2" id="KW-0238">DNA-binding</keyword>
<dbReference type="InterPro" id="IPR016032">
    <property type="entry name" value="Sig_transdc_resp-reg_C-effctor"/>
</dbReference>
<evidence type="ECO:0000259" key="3">
    <source>
        <dbReference type="PROSITE" id="PS51755"/>
    </source>
</evidence>
<dbReference type="InterPro" id="IPR001867">
    <property type="entry name" value="OmpR/PhoB-type_DNA-bd"/>
</dbReference>
<dbReference type="Gene3D" id="1.10.10.10">
    <property type="entry name" value="Winged helix-like DNA-binding domain superfamily/Winged helix DNA-binding domain"/>
    <property type="match status" value="1"/>
</dbReference>
<evidence type="ECO:0000313" key="4">
    <source>
        <dbReference type="EMBL" id="MBT0958405.1"/>
    </source>
</evidence>
<organism evidence="4 5">
    <name type="scientific">Harenicola maris</name>
    <dbReference type="NCBI Taxonomy" id="2841044"/>
    <lineage>
        <taxon>Bacteria</taxon>
        <taxon>Pseudomonadati</taxon>
        <taxon>Pseudomonadota</taxon>
        <taxon>Alphaproteobacteria</taxon>
        <taxon>Rhodobacterales</taxon>
        <taxon>Paracoccaceae</taxon>
        <taxon>Harenicola</taxon>
    </lineage>
</organism>
<accession>A0AAP2G4K6</accession>
<sequence length="112" mass="12414">MMATMGWAQALSTAEPVMAFDDIVLEVECLRVLRGGEPVHLAPIEFLMLASLIEAPGHVWTRARLVERVWGHGAQIGKRTVDVHVARLRKALCQADKHYPIRTIRGVGYSLG</sequence>
<dbReference type="RefSeq" id="WP_327794606.1">
    <property type="nucleotide sequence ID" value="NZ_JADQAZ010000002.1"/>
</dbReference>
<evidence type="ECO:0000256" key="1">
    <source>
        <dbReference type="ARBA" id="ARBA00023125"/>
    </source>
</evidence>
<dbReference type="CDD" id="cd00383">
    <property type="entry name" value="trans_reg_C"/>
    <property type="match status" value="1"/>
</dbReference>
<proteinExistence type="predicted"/>
<comment type="caution">
    <text evidence="4">The sequence shown here is derived from an EMBL/GenBank/DDBJ whole genome shotgun (WGS) entry which is preliminary data.</text>
</comment>
<dbReference type="GO" id="GO:0006355">
    <property type="term" value="P:regulation of DNA-templated transcription"/>
    <property type="evidence" value="ECO:0007669"/>
    <property type="project" value="InterPro"/>
</dbReference>
<name>A0AAP2G4K6_9RHOB</name>
<dbReference type="SUPFAM" id="SSF46894">
    <property type="entry name" value="C-terminal effector domain of the bipartite response regulators"/>
    <property type="match status" value="1"/>
</dbReference>
<dbReference type="AlphaFoldDB" id="A0AAP2G4K6"/>
<feature type="domain" description="OmpR/PhoB-type" evidence="3">
    <location>
        <begin position="15"/>
        <end position="112"/>
    </location>
</feature>
<dbReference type="Proteomes" id="UP001315686">
    <property type="component" value="Unassembled WGS sequence"/>
</dbReference>
<dbReference type="GO" id="GO:0000160">
    <property type="term" value="P:phosphorelay signal transduction system"/>
    <property type="evidence" value="ECO:0007669"/>
    <property type="project" value="InterPro"/>
</dbReference>
<dbReference type="InterPro" id="IPR036388">
    <property type="entry name" value="WH-like_DNA-bd_sf"/>
</dbReference>
<dbReference type="SMART" id="SM00862">
    <property type="entry name" value="Trans_reg_C"/>
    <property type="match status" value="1"/>
</dbReference>
<gene>
    <name evidence="4" type="ORF">IV417_13530</name>
</gene>
<dbReference type="Pfam" id="PF00486">
    <property type="entry name" value="Trans_reg_C"/>
    <property type="match status" value="1"/>
</dbReference>
<dbReference type="PROSITE" id="PS51755">
    <property type="entry name" value="OMPR_PHOB"/>
    <property type="match status" value="1"/>
</dbReference>
<evidence type="ECO:0000256" key="2">
    <source>
        <dbReference type="PROSITE-ProRule" id="PRU01091"/>
    </source>
</evidence>